<gene>
    <name evidence="1" type="ORF">B4U80_02554</name>
</gene>
<comment type="caution">
    <text evidence="1">The sequence shown here is derived from an EMBL/GenBank/DDBJ whole genome shotgun (WGS) entry which is preliminary data.</text>
</comment>
<reference evidence="1 2" key="1">
    <citation type="journal article" date="2018" name="Gigascience">
        <title>Genomes of trombidid mites reveal novel predicted allergens and laterally-transferred genes associated with secondary metabolism.</title>
        <authorList>
            <person name="Dong X."/>
            <person name="Chaisiri K."/>
            <person name="Xia D."/>
            <person name="Armstrong S.D."/>
            <person name="Fang Y."/>
            <person name="Donnelly M.J."/>
            <person name="Kadowaki T."/>
            <person name="McGarry J.W."/>
            <person name="Darby A.C."/>
            <person name="Makepeace B.L."/>
        </authorList>
    </citation>
    <scope>NUCLEOTIDE SEQUENCE [LARGE SCALE GENOMIC DNA]</scope>
    <source>
        <strain evidence="1">UoL-UT</strain>
    </source>
</reference>
<sequence>MSLRYCNALPQSSVEPNLTSTKRRLAILMAWMLAKETHIEKYRKLYFRHGFDVLTVKTSPFSLIFPTKGSQIIAKHLLDYLKSQMNSYPNVVVHGFSVGGYQFGEMLVQMNEQLNGTQIDAKCDVVRENIKGMVFDSAVDFDGIPYGFSRALTDNNFLANTLQMSIQGYMNLFYYIATKHYLKASKAFFNTPLRCPALLLVSHGDKVGDPESNLKVANKWREMGIDVQWKCWDDSRHVSHMHKYPDDYSQQIDNFLRKINLSGLS</sequence>
<dbReference type="PANTHER" id="PTHR20908">
    <property type="entry name" value="LD15586P"/>
    <property type="match status" value="1"/>
</dbReference>
<keyword evidence="1" id="KW-0472">Membrane</keyword>
<dbReference type="AlphaFoldDB" id="A0A443SHS5"/>
<keyword evidence="2" id="KW-1185">Reference proteome</keyword>
<dbReference type="OrthoDB" id="77878at2759"/>
<dbReference type="PANTHER" id="PTHR20908:SF1">
    <property type="entry name" value="LD15586P"/>
    <property type="match status" value="1"/>
</dbReference>
<dbReference type="EMBL" id="NCKV01002269">
    <property type="protein sequence ID" value="RWS27070.1"/>
    <property type="molecule type" value="Genomic_DNA"/>
</dbReference>
<dbReference type="Gene3D" id="3.40.50.1820">
    <property type="entry name" value="alpha/beta hydrolase"/>
    <property type="match status" value="1"/>
</dbReference>
<evidence type="ECO:0000313" key="2">
    <source>
        <dbReference type="Proteomes" id="UP000288716"/>
    </source>
</evidence>
<accession>A0A443SHS5</accession>
<protein>
    <submittedName>
        <fullName evidence="1">Transmembrane protein 53-B-like protein</fullName>
    </submittedName>
</protein>
<dbReference type="InterPro" id="IPR029058">
    <property type="entry name" value="AB_hydrolase_fold"/>
</dbReference>
<dbReference type="Pfam" id="PF05705">
    <property type="entry name" value="DUF829"/>
    <property type="match status" value="1"/>
</dbReference>
<dbReference type="SUPFAM" id="SSF53474">
    <property type="entry name" value="alpha/beta-Hydrolases"/>
    <property type="match status" value="1"/>
</dbReference>
<dbReference type="InterPro" id="IPR008547">
    <property type="entry name" value="DUF829_TMEM53"/>
</dbReference>
<evidence type="ECO:0000313" key="1">
    <source>
        <dbReference type="EMBL" id="RWS27070.1"/>
    </source>
</evidence>
<name>A0A443SHS5_9ACAR</name>
<organism evidence="1 2">
    <name type="scientific">Leptotrombidium deliense</name>
    <dbReference type="NCBI Taxonomy" id="299467"/>
    <lineage>
        <taxon>Eukaryota</taxon>
        <taxon>Metazoa</taxon>
        <taxon>Ecdysozoa</taxon>
        <taxon>Arthropoda</taxon>
        <taxon>Chelicerata</taxon>
        <taxon>Arachnida</taxon>
        <taxon>Acari</taxon>
        <taxon>Acariformes</taxon>
        <taxon>Trombidiformes</taxon>
        <taxon>Prostigmata</taxon>
        <taxon>Anystina</taxon>
        <taxon>Parasitengona</taxon>
        <taxon>Trombiculoidea</taxon>
        <taxon>Trombiculidae</taxon>
        <taxon>Leptotrombidium</taxon>
    </lineage>
</organism>
<dbReference type="Proteomes" id="UP000288716">
    <property type="component" value="Unassembled WGS sequence"/>
</dbReference>
<keyword evidence="1" id="KW-0812">Transmembrane</keyword>
<dbReference type="GO" id="GO:0017171">
    <property type="term" value="F:serine hydrolase activity"/>
    <property type="evidence" value="ECO:0007669"/>
    <property type="project" value="TreeGrafter"/>
</dbReference>
<dbReference type="VEuPathDB" id="VectorBase:LDEU004971"/>
<proteinExistence type="predicted"/>